<evidence type="ECO:0000313" key="15">
    <source>
        <dbReference type="EMBL" id="SDD52675.1"/>
    </source>
</evidence>
<comment type="cofactor">
    <cofactor evidence="10 13">
        <name>a divalent metal cation</name>
        <dbReference type="ChEBI" id="CHEBI:60240"/>
    </cofactor>
    <text evidence="10 13">Binds 1 divalent metal cation per subunit.</text>
</comment>
<dbReference type="GO" id="GO:0019323">
    <property type="term" value="P:pentose catabolic process"/>
    <property type="evidence" value="ECO:0007669"/>
    <property type="project" value="UniProtKB-UniRule"/>
</dbReference>
<evidence type="ECO:0000256" key="10">
    <source>
        <dbReference type="HAMAP-Rule" id="MF_02227"/>
    </source>
</evidence>
<keyword evidence="10 11" id="KW-0119">Carbohydrate metabolism</keyword>
<dbReference type="AlphaFoldDB" id="A0A1G6VID7"/>
<evidence type="ECO:0000256" key="1">
    <source>
        <dbReference type="ARBA" id="ARBA00001782"/>
    </source>
</evidence>
<dbReference type="InterPro" id="IPR026019">
    <property type="entry name" value="Ribul_P_3_epim"/>
</dbReference>
<comment type="cofactor">
    <cofactor evidence="4">
        <name>Zn(2+)</name>
        <dbReference type="ChEBI" id="CHEBI:29105"/>
    </cofactor>
</comment>
<dbReference type="InterPro" id="IPR000056">
    <property type="entry name" value="Ribul_P_3_epim-like"/>
</dbReference>
<dbReference type="EMBL" id="FMZO01000010">
    <property type="protein sequence ID" value="SDD52675.1"/>
    <property type="molecule type" value="Genomic_DNA"/>
</dbReference>
<evidence type="ECO:0000256" key="4">
    <source>
        <dbReference type="ARBA" id="ARBA00001947"/>
    </source>
</evidence>
<evidence type="ECO:0000256" key="6">
    <source>
        <dbReference type="ARBA" id="ARBA00009541"/>
    </source>
</evidence>
<dbReference type="PIRSF" id="PIRSF001461">
    <property type="entry name" value="RPE"/>
    <property type="match status" value="1"/>
</dbReference>
<evidence type="ECO:0000256" key="11">
    <source>
        <dbReference type="PIRNR" id="PIRNR001461"/>
    </source>
</evidence>
<keyword evidence="13" id="KW-0170">Cobalt</keyword>
<organism evidence="15 16">
    <name type="scientific">Niabella drilacis (strain DSM 25811 / CCM 8410 / CCUG 62505 / LMG 26954 / E90)</name>
    <dbReference type="NCBI Taxonomy" id="1285928"/>
    <lineage>
        <taxon>Bacteria</taxon>
        <taxon>Pseudomonadati</taxon>
        <taxon>Bacteroidota</taxon>
        <taxon>Chitinophagia</taxon>
        <taxon>Chitinophagales</taxon>
        <taxon>Chitinophagaceae</taxon>
        <taxon>Niabella</taxon>
    </lineage>
</organism>
<dbReference type="EC" id="5.1.3.1" evidence="7 10"/>
<dbReference type="GO" id="GO:0006098">
    <property type="term" value="P:pentose-phosphate shunt"/>
    <property type="evidence" value="ECO:0007669"/>
    <property type="project" value="UniProtKB-UniRule"/>
</dbReference>
<dbReference type="GO" id="GO:0046872">
    <property type="term" value="F:metal ion binding"/>
    <property type="evidence" value="ECO:0007669"/>
    <property type="project" value="UniProtKB-UniRule"/>
</dbReference>
<dbReference type="NCBIfam" id="NF004076">
    <property type="entry name" value="PRK05581.1-4"/>
    <property type="match status" value="1"/>
</dbReference>
<feature type="binding site" evidence="10">
    <location>
        <begin position="224"/>
        <end position="226"/>
    </location>
    <ligand>
        <name>substrate</name>
    </ligand>
</feature>
<dbReference type="CDD" id="cd00429">
    <property type="entry name" value="RPE"/>
    <property type="match status" value="1"/>
</dbReference>
<keyword evidence="8 10" id="KW-0479">Metal-binding</keyword>
<comment type="function">
    <text evidence="10">Catalyzes the reversible epimerization of D-ribulose 5-phosphate to D-xylulose 5-phosphate.</text>
</comment>
<feature type="active site" description="Proton donor" evidence="10 12">
    <location>
        <position position="224"/>
    </location>
</feature>
<proteinExistence type="inferred from homology"/>
<gene>
    <name evidence="10" type="primary">rpe</name>
    <name evidence="15" type="ORF">SAMN04487894_11013</name>
</gene>
<evidence type="ECO:0000256" key="2">
    <source>
        <dbReference type="ARBA" id="ARBA00001936"/>
    </source>
</evidence>
<keyword evidence="16" id="KW-1185">Reference proteome</keyword>
<comment type="cofactor">
    <cofactor evidence="5">
        <name>Fe(2+)</name>
        <dbReference type="ChEBI" id="CHEBI:29033"/>
    </cofactor>
</comment>
<dbReference type="NCBIfam" id="TIGR01163">
    <property type="entry name" value="rpe"/>
    <property type="match status" value="1"/>
</dbReference>
<dbReference type="InterPro" id="IPR013785">
    <property type="entry name" value="Aldolase_TIM"/>
</dbReference>
<evidence type="ECO:0000256" key="13">
    <source>
        <dbReference type="PIRSR" id="PIRSR001461-2"/>
    </source>
</evidence>
<comment type="catalytic activity">
    <reaction evidence="1 10 11">
        <text>D-ribulose 5-phosphate = D-xylulose 5-phosphate</text>
        <dbReference type="Rhea" id="RHEA:13677"/>
        <dbReference type="ChEBI" id="CHEBI:57737"/>
        <dbReference type="ChEBI" id="CHEBI:58121"/>
        <dbReference type="EC" id="5.1.3.1"/>
    </reaction>
</comment>
<dbReference type="PROSITE" id="PS01086">
    <property type="entry name" value="RIBUL_P_3_EPIMER_2"/>
    <property type="match status" value="1"/>
</dbReference>
<feature type="binding site" evidence="10 14">
    <location>
        <position position="115"/>
    </location>
    <ligand>
        <name>substrate</name>
    </ligand>
</feature>
<reference evidence="16" key="1">
    <citation type="submission" date="2016-10" db="EMBL/GenBank/DDBJ databases">
        <authorList>
            <person name="Varghese N."/>
            <person name="Submissions S."/>
        </authorList>
    </citation>
    <scope>NUCLEOTIDE SEQUENCE [LARGE SCALE GENOMIC DNA]</scope>
    <source>
        <strain evidence="16">DSM 25811 / CCM 8410 / LMG 26954 / E90</strain>
    </source>
</reference>
<dbReference type="GO" id="GO:0004750">
    <property type="term" value="F:D-ribulose-phosphate 3-epimerase activity"/>
    <property type="evidence" value="ECO:0007669"/>
    <property type="project" value="UniProtKB-UniRule"/>
</dbReference>
<protein>
    <recommendedName>
        <fullName evidence="7 10">Ribulose-phosphate 3-epimerase</fullName>
        <ecNumber evidence="7 10">5.1.3.1</ecNumber>
    </recommendedName>
</protein>
<keyword evidence="13" id="KW-0464">Manganese</keyword>
<evidence type="ECO:0000313" key="16">
    <source>
        <dbReference type="Proteomes" id="UP000198757"/>
    </source>
</evidence>
<feature type="active site" description="Proton acceptor" evidence="10 12">
    <location>
        <position position="84"/>
    </location>
</feature>
<feature type="binding site" evidence="14">
    <location>
        <position position="226"/>
    </location>
    <ligand>
        <name>substrate</name>
    </ligand>
</feature>
<dbReference type="SUPFAM" id="SSF51366">
    <property type="entry name" value="Ribulose-phoshate binding barrel"/>
    <property type="match status" value="1"/>
</dbReference>
<accession>A0A1G6VID7</accession>
<keyword evidence="9 10" id="KW-0413">Isomerase</keyword>
<keyword evidence="13" id="KW-0862">Zinc</keyword>
<feature type="binding site" evidence="10 13">
    <location>
        <position position="224"/>
    </location>
    <ligand>
        <name>a divalent metal cation</name>
        <dbReference type="ChEBI" id="CHEBI:60240"/>
    </ligand>
</feature>
<feature type="binding site" evidence="10 14">
    <location>
        <begin position="246"/>
        <end position="247"/>
    </location>
    <ligand>
        <name>substrate</name>
    </ligand>
</feature>
<evidence type="ECO:0000256" key="9">
    <source>
        <dbReference type="ARBA" id="ARBA00023235"/>
    </source>
</evidence>
<comment type="pathway">
    <text evidence="10">Carbohydrate degradation.</text>
</comment>
<comment type="cofactor">
    <cofactor evidence="3">
        <name>Co(2+)</name>
        <dbReference type="ChEBI" id="CHEBI:48828"/>
    </cofactor>
</comment>
<feature type="binding site" evidence="10 13">
    <location>
        <position position="115"/>
    </location>
    <ligand>
        <name>a divalent metal cation</name>
        <dbReference type="ChEBI" id="CHEBI:60240"/>
    </ligand>
</feature>
<dbReference type="HAMAP" id="MF_02227">
    <property type="entry name" value="RPE"/>
    <property type="match status" value="1"/>
</dbReference>
<dbReference type="FunFam" id="3.20.20.70:FF:000004">
    <property type="entry name" value="Ribulose-phosphate 3-epimerase"/>
    <property type="match status" value="1"/>
</dbReference>
<dbReference type="STRING" id="1285928.SAMN04487894_11013"/>
<feature type="binding site" evidence="10 14">
    <location>
        <begin position="191"/>
        <end position="194"/>
    </location>
    <ligand>
        <name>substrate</name>
    </ligand>
</feature>
<dbReference type="Gene3D" id="3.20.20.70">
    <property type="entry name" value="Aldolase class I"/>
    <property type="match status" value="1"/>
</dbReference>
<comment type="cofactor">
    <cofactor evidence="2">
        <name>Mn(2+)</name>
        <dbReference type="ChEBI" id="CHEBI:29035"/>
    </cofactor>
</comment>
<evidence type="ECO:0000256" key="14">
    <source>
        <dbReference type="PIRSR" id="PIRSR001461-3"/>
    </source>
</evidence>
<dbReference type="PANTHER" id="PTHR11749">
    <property type="entry name" value="RIBULOSE-5-PHOSPHATE-3-EPIMERASE"/>
    <property type="match status" value="1"/>
</dbReference>
<feature type="binding site" evidence="10 14">
    <location>
        <position position="57"/>
    </location>
    <ligand>
        <name>substrate</name>
    </ligand>
</feature>
<dbReference type="PROSITE" id="PS01085">
    <property type="entry name" value="RIBUL_P_3_EPIMER_1"/>
    <property type="match status" value="1"/>
</dbReference>
<feature type="binding site" evidence="10 13">
    <location>
        <position position="82"/>
    </location>
    <ligand>
        <name>a divalent metal cation</name>
        <dbReference type="ChEBI" id="CHEBI:60240"/>
    </ligand>
</feature>
<evidence type="ECO:0000256" key="3">
    <source>
        <dbReference type="ARBA" id="ARBA00001941"/>
    </source>
</evidence>
<name>A0A1G6VID7_NIADE</name>
<dbReference type="InterPro" id="IPR011060">
    <property type="entry name" value="RibuloseP-bd_barrel"/>
</dbReference>
<evidence type="ECO:0000256" key="12">
    <source>
        <dbReference type="PIRSR" id="PIRSR001461-1"/>
    </source>
</evidence>
<dbReference type="Proteomes" id="UP000198757">
    <property type="component" value="Unassembled WGS sequence"/>
</dbReference>
<evidence type="ECO:0000256" key="8">
    <source>
        <dbReference type="ARBA" id="ARBA00022723"/>
    </source>
</evidence>
<dbReference type="Pfam" id="PF00834">
    <property type="entry name" value="Ribul_P_3_epim"/>
    <property type="match status" value="1"/>
</dbReference>
<evidence type="ECO:0000256" key="7">
    <source>
        <dbReference type="ARBA" id="ARBA00013188"/>
    </source>
</evidence>
<feature type="binding site" evidence="10 13">
    <location>
        <position position="84"/>
    </location>
    <ligand>
        <name>a divalent metal cation</name>
        <dbReference type="ChEBI" id="CHEBI:60240"/>
    </ligand>
</feature>
<dbReference type="GO" id="GO:0005737">
    <property type="term" value="C:cytoplasm"/>
    <property type="evidence" value="ECO:0007669"/>
    <property type="project" value="UniProtKB-ARBA"/>
</dbReference>
<comment type="similarity">
    <text evidence="6 10 11">Belongs to the ribulose-phosphate 3-epimerase family.</text>
</comment>
<sequence length="265" mass="28947">MNLFYAQGVYFVKRAGMGALRQEMGLHVVSIPGSQISIRINNVILPKIFYMAIVAPSLLAADFLHLQHEVEMVNQSEADWLHLDVMDGQFVPNISFGPMVIEFVKKVTTKTCDVHLMIEEPSRYFEQFKKAGADHINIHIETCPRLHQDIQQIKAMGLKAGVAINPHNPASLLSDIIADVDIVLVMSVNPGFGGQQFIPNTLNKIREIKKLIREKGSSALINIDGGVTLGNAAEIVAAGADVLVAGSTVFGSKDPLGAIRELKKL</sequence>
<evidence type="ECO:0000256" key="5">
    <source>
        <dbReference type="ARBA" id="ARBA00001954"/>
    </source>
</evidence>